<dbReference type="EMBL" id="NEVJ01000003">
    <property type="protein sequence ID" value="OZI19137.1"/>
    <property type="molecule type" value="Genomic_DNA"/>
</dbReference>
<dbReference type="Proteomes" id="UP000216857">
    <property type="component" value="Unassembled WGS sequence"/>
</dbReference>
<reference evidence="1" key="1">
    <citation type="submission" date="2017-05" db="EMBL/GenBank/DDBJ databases">
        <title>Complete and WGS of Bordetella genogroups.</title>
        <authorList>
            <person name="Spilker T."/>
            <person name="Lipuma J."/>
        </authorList>
    </citation>
    <scope>NUCLEOTIDE SEQUENCE</scope>
    <source>
        <strain evidence="1">AU21707</strain>
    </source>
</reference>
<protein>
    <submittedName>
        <fullName evidence="1">Uncharacterized protein</fullName>
    </submittedName>
</protein>
<name>A0A261R337_9BORD</name>
<organism evidence="1 2">
    <name type="scientific">Bordetella genomosp. 9</name>
    <dbReference type="NCBI Taxonomy" id="1416803"/>
    <lineage>
        <taxon>Bacteria</taxon>
        <taxon>Pseudomonadati</taxon>
        <taxon>Pseudomonadota</taxon>
        <taxon>Betaproteobacteria</taxon>
        <taxon>Burkholderiales</taxon>
        <taxon>Alcaligenaceae</taxon>
        <taxon>Bordetella</taxon>
    </lineage>
</organism>
<sequence>MKSNSAMNRLLAAVGPLPPLCLELKRIADEGFNGKDDCFFLTALLRKAGSVTRSRFYDRTGYECFVNSLHIEDYDNRAPLEQAIQFVSYVFGAWQLLGSSVSLVAVVNVDEFGVIVRFHSKRPTEQWLSDNIEAYSDPTMSVESHESLAAIFQHSQQSG</sequence>
<dbReference type="OrthoDB" id="1075158at2"/>
<dbReference type="AlphaFoldDB" id="A0A261R337"/>
<evidence type="ECO:0000313" key="2">
    <source>
        <dbReference type="Proteomes" id="UP000216857"/>
    </source>
</evidence>
<keyword evidence="2" id="KW-1185">Reference proteome</keyword>
<gene>
    <name evidence="1" type="ORF">CAL26_15905</name>
</gene>
<proteinExistence type="predicted"/>
<accession>A0A261R337</accession>
<evidence type="ECO:0000313" key="1">
    <source>
        <dbReference type="EMBL" id="OZI19137.1"/>
    </source>
</evidence>
<comment type="caution">
    <text evidence="1">The sequence shown here is derived from an EMBL/GenBank/DDBJ whole genome shotgun (WGS) entry which is preliminary data.</text>
</comment>